<organism evidence="2 3">
    <name type="scientific">Roseovarius mucosus DSM 17069</name>
    <dbReference type="NCBI Taxonomy" id="1288298"/>
    <lineage>
        <taxon>Bacteria</taxon>
        <taxon>Pseudomonadati</taxon>
        <taxon>Pseudomonadota</taxon>
        <taxon>Alphaproteobacteria</taxon>
        <taxon>Rhodobacterales</taxon>
        <taxon>Roseobacteraceae</taxon>
        <taxon>Roseovarius</taxon>
    </lineage>
</organism>
<evidence type="ECO:0000313" key="2">
    <source>
        <dbReference type="EMBL" id="KGM87422.1"/>
    </source>
</evidence>
<dbReference type="EMBL" id="AONH01000014">
    <property type="protein sequence ID" value="KGM87422.1"/>
    <property type="molecule type" value="Genomic_DNA"/>
</dbReference>
<gene>
    <name evidence="2" type="ORF">rosmuc_02736</name>
</gene>
<dbReference type="Proteomes" id="UP000030021">
    <property type="component" value="Unassembled WGS sequence"/>
</dbReference>
<evidence type="ECO:0000256" key="1">
    <source>
        <dbReference type="SAM" id="MobiDB-lite"/>
    </source>
</evidence>
<sequence length="305" mass="34113">MRGLVSPLRFPGQPAARFWELEEGEVYFGDLQGGAADLNRAILGAYAAVAGDDWFVMPVRLPRGHVARVARVRVRDNFDPGWHGIESTVVNDAKEGRRVWRAFEHRAPEGDNDAEGTSPLLLIPPIIVSAERSAPVEEVHFRRDEIANLAWAIERRSLRPSGRVIEASYPVPQSGKDPEYEGDWSYVLGTDVPDHWFPLVPVRLTDQNDEITLRRGQIRDAVDQDPPRAKGVLLTPDRPFYIDEAEVPHGGARVTRGWRFARGADGSRHLWMGRRKEPSTGPMALSPLSFDTLRGWPPRPKGKSG</sequence>
<proteinExistence type="predicted"/>
<feature type="region of interest" description="Disordered" evidence="1">
    <location>
        <begin position="272"/>
        <end position="305"/>
    </location>
</feature>
<comment type="caution">
    <text evidence="2">The sequence shown here is derived from an EMBL/GenBank/DDBJ whole genome shotgun (WGS) entry which is preliminary data.</text>
</comment>
<name>A0A0A0HI14_9RHOB</name>
<accession>A0A0A0HI14</accession>
<dbReference type="PATRIC" id="fig|1288298.3.peg.2754"/>
<protein>
    <submittedName>
        <fullName evidence="2">Uncharacterized protein</fullName>
    </submittedName>
</protein>
<dbReference type="OrthoDB" id="9763471at2"/>
<dbReference type="RefSeq" id="WP_037274493.1">
    <property type="nucleotide sequence ID" value="NZ_KN293981.1"/>
</dbReference>
<dbReference type="AlphaFoldDB" id="A0A0A0HI14"/>
<dbReference type="HOGENOM" id="CLU_911795_0_0_5"/>
<evidence type="ECO:0000313" key="3">
    <source>
        <dbReference type="Proteomes" id="UP000030021"/>
    </source>
</evidence>
<dbReference type="eggNOG" id="ENOG502Z7I8">
    <property type="taxonomic scope" value="Bacteria"/>
</dbReference>
<reference evidence="2 3" key="1">
    <citation type="submission" date="2013-01" db="EMBL/GenBank/DDBJ databases">
        <authorList>
            <person name="Fiebig A."/>
            <person name="Goeker M."/>
            <person name="Klenk H.-P.P."/>
        </authorList>
    </citation>
    <scope>NUCLEOTIDE SEQUENCE [LARGE SCALE GENOMIC DNA]</scope>
    <source>
        <strain evidence="2 3">DSM 17069</strain>
    </source>
</reference>